<dbReference type="Gene3D" id="3.40.50.1950">
    <property type="entry name" value="Flavin prenyltransferase-like"/>
    <property type="match status" value="1"/>
</dbReference>
<dbReference type="PANTHER" id="PTHR14359">
    <property type="entry name" value="HOMO-OLIGOMERIC FLAVIN CONTAINING CYS DECARBOXYLASE FAMILY"/>
    <property type="match status" value="1"/>
</dbReference>
<evidence type="ECO:0000256" key="1">
    <source>
        <dbReference type="ARBA" id="ARBA00022993"/>
    </source>
</evidence>
<dbReference type="Proteomes" id="UP000247409">
    <property type="component" value="Unassembled WGS sequence"/>
</dbReference>
<reference evidence="4 5" key="1">
    <citation type="journal article" date="2018" name="Mol. Biol. Evol.">
        <title>Analysis of the draft genome of the red seaweed Gracilariopsis chorda provides insights into genome size evolution in Rhodophyta.</title>
        <authorList>
            <person name="Lee J."/>
            <person name="Yang E.C."/>
            <person name="Graf L."/>
            <person name="Yang J.H."/>
            <person name="Qiu H."/>
            <person name="Zel Zion U."/>
            <person name="Chan C.X."/>
            <person name="Stephens T.G."/>
            <person name="Weber A.P.M."/>
            <person name="Boo G.H."/>
            <person name="Boo S.M."/>
            <person name="Kim K.M."/>
            <person name="Shin Y."/>
            <person name="Jung M."/>
            <person name="Lee S.J."/>
            <person name="Yim H.S."/>
            <person name="Lee J.H."/>
            <person name="Bhattacharya D."/>
            <person name="Yoon H.S."/>
        </authorList>
    </citation>
    <scope>NUCLEOTIDE SEQUENCE [LARGE SCALE GENOMIC DNA]</scope>
    <source>
        <strain evidence="4 5">SKKU-2015</strain>
        <tissue evidence="4">Whole body</tissue>
    </source>
</reference>
<dbReference type="SUPFAM" id="SSF52507">
    <property type="entry name" value="Homo-oligomeric flavin-containing Cys decarboxylases, HFCD"/>
    <property type="match status" value="1"/>
</dbReference>
<gene>
    <name evidence="4" type="ORF">BWQ96_10153</name>
</gene>
<dbReference type="InterPro" id="IPR036551">
    <property type="entry name" value="Flavin_trans-like"/>
</dbReference>
<evidence type="ECO:0000313" key="4">
    <source>
        <dbReference type="EMBL" id="PXF40137.1"/>
    </source>
</evidence>
<protein>
    <submittedName>
        <fullName evidence="4">Putative phosphopantothenoylcysteine decarboxylase</fullName>
    </submittedName>
</protein>
<comment type="similarity">
    <text evidence="2">Belongs to the HFCD (homooligomeric flavin containing Cys decarboxylase) superfamily.</text>
</comment>
<dbReference type="AlphaFoldDB" id="A0A2V3IDJ9"/>
<dbReference type="GO" id="GO:0015937">
    <property type="term" value="P:coenzyme A biosynthetic process"/>
    <property type="evidence" value="ECO:0007669"/>
    <property type="project" value="UniProtKB-KW"/>
</dbReference>
<dbReference type="GO" id="GO:0071513">
    <property type="term" value="C:phosphopantothenoylcysteine decarboxylase complex"/>
    <property type="evidence" value="ECO:0007669"/>
    <property type="project" value="TreeGrafter"/>
</dbReference>
<keyword evidence="5" id="KW-1185">Reference proteome</keyword>
<organism evidence="4 5">
    <name type="scientific">Gracilariopsis chorda</name>
    <dbReference type="NCBI Taxonomy" id="448386"/>
    <lineage>
        <taxon>Eukaryota</taxon>
        <taxon>Rhodophyta</taxon>
        <taxon>Florideophyceae</taxon>
        <taxon>Rhodymeniophycidae</taxon>
        <taxon>Gracilariales</taxon>
        <taxon>Gracilariaceae</taxon>
        <taxon>Gracilariopsis</taxon>
    </lineage>
</organism>
<dbReference type="InterPro" id="IPR003382">
    <property type="entry name" value="Flavoprotein"/>
</dbReference>
<evidence type="ECO:0000259" key="3">
    <source>
        <dbReference type="Pfam" id="PF02441"/>
    </source>
</evidence>
<name>A0A2V3IDJ9_9FLOR</name>
<evidence type="ECO:0000256" key="2">
    <source>
        <dbReference type="ARBA" id="ARBA00038350"/>
    </source>
</evidence>
<feature type="domain" description="Flavoprotein" evidence="3">
    <location>
        <begin position="27"/>
        <end position="211"/>
    </location>
</feature>
<accession>A0A2V3IDJ9</accession>
<dbReference type="OrthoDB" id="1532798at2759"/>
<dbReference type="PANTHER" id="PTHR14359:SF6">
    <property type="entry name" value="PHOSPHOPANTOTHENOYLCYSTEINE DECARBOXYLASE"/>
    <property type="match status" value="1"/>
</dbReference>
<keyword evidence="1" id="KW-0173">Coenzyme A biosynthesis</keyword>
<sequence length="215" mass="23724">MSSTCNEGIRRPPNDVLLRDQTMFTGKNVLLGISGSVAAIRTPVLVRLLQRSGATVQVIVTNRAASFIETESTMPEKAKLLRDEDEWSTWGKISDPVLHIELRKWADIFLVAPLSANTLAKLAHGLCDNLLTCVARAWPFGTSDEKERKPFFVAPAMNTSMWNHPVTITQLEIIRSFGVCVIEPISKKLACGDTGQGAMEEPEQIVSFMAKRLSV</sequence>
<proteinExistence type="inferred from homology"/>
<dbReference type="EMBL" id="NBIV01000355">
    <property type="protein sequence ID" value="PXF40137.1"/>
    <property type="molecule type" value="Genomic_DNA"/>
</dbReference>
<comment type="caution">
    <text evidence="4">The sequence shown here is derived from an EMBL/GenBank/DDBJ whole genome shotgun (WGS) entry which is preliminary data.</text>
</comment>
<evidence type="ECO:0000313" key="5">
    <source>
        <dbReference type="Proteomes" id="UP000247409"/>
    </source>
</evidence>
<dbReference type="Pfam" id="PF02441">
    <property type="entry name" value="Flavoprotein"/>
    <property type="match status" value="1"/>
</dbReference>
<dbReference type="GO" id="GO:0004633">
    <property type="term" value="F:phosphopantothenoylcysteine decarboxylase activity"/>
    <property type="evidence" value="ECO:0007669"/>
    <property type="project" value="TreeGrafter"/>
</dbReference>
<dbReference type="GO" id="GO:0010181">
    <property type="term" value="F:FMN binding"/>
    <property type="evidence" value="ECO:0007669"/>
    <property type="project" value="TreeGrafter"/>
</dbReference>
<dbReference type="STRING" id="448386.A0A2V3IDJ9"/>